<dbReference type="EMBL" id="MBDN02000511">
    <property type="protein sequence ID" value="RLN74755.1"/>
    <property type="molecule type" value="Genomic_DNA"/>
</dbReference>
<evidence type="ECO:0008006" key="6">
    <source>
        <dbReference type="Google" id="ProtNLM"/>
    </source>
</evidence>
<dbReference type="InterPro" id="IPR029058">
    <property type="entry name" value="AB_hydrolase_fold"/>
</dbReference>
<evidence type="ECO:0000313" key="4">
    <source>
        <dbReference type="Proteomes" id="UP000285624"/>
    </source>
</evidence>
<evidence type="ECO:0000313" key="2">
    <source>
        <dbReference type="EMBL" id="RLN27019.1"/>
    </source>
</evidence>
<proteinExistence type="predicted"/>
<name>A0A3R7J671_9STRA</name>
<comment type="caution">
    <text evidence="2">The sequence shown here is derived from an EMBL/GenBank/DDBJ whole genome shotgun (WGS) entry which is preliminary data.</text>
</comment>
<accession>A0A3R7J671</accession>
<dbReference type="Gene3D" id="3.40.50.1820">
    <property type="entry name" value="alpha/beta hydrolase"/>
    <property type="match status" value="1"/>
</dbReference>
<organism evidence="2 5">
    <name type="scientific">Phytophthora kernoviae</name>
    <dbReference type="NCBI Taxonomy" id="325452"/>
    <lineage>
        <taxon>Eukaryota</taxon>
        <taxon>Sar</taxon>
        <taxon>Stramenopiles</taxon>
        <taxon>Oomycota</taxon>
        <taxon>Peronosporomycetes</taxon>
        <taxon>Peronosporales</taxon>
        <taxon>Peronosporaceae</taxon>
        <taxon>Phytophthora</taxon>
    </lineage>
</organism>
<dbReference type="Proteomes" id="UP000285883">
    <property type="component" value="Unassembled WGS sequence"/>
</dbReference>
<keyword evidence="1" id="KW-0732">Signal</keyword>
<evidence type="ECO:0000313" key="3">
    <source>
        <dbReference type="EMBL" id="RLN74755.1"/>
    </source>
</evidence>
<dbReference type="EMBL" id="MAYM02001074">
    <property type="protein sequence ID" value="RLN27019.1"/>
    <property type="molecule type" value="Genomic_DNA"/>
</dbReference>
<dbReference type="AlphaFoldDB" id="A0A3R7J671"/>
<feature type="chain" id="PRO_5036343518" description="GPI inositol-deacylase" evidence="1">
    <location>
        <begin position="25"/>
        <end position="519"/>
    </location>
</feature>
<dbReference type="Proteomes" id="UP000285624">
    <property type="component" value="Unassembled WGS sequence"/>
</dbReference>
<gene>
    <name evidence="2" type="ORF">BBI17_008796</name>
    <name evidence="3" type="ORF">BBO99_00008759</name>
</gene>
<dbReference type="SUPFAM" id="SSF53474">
    <property type="entry name" value="alpha/beta-Hydrolases"/>
    <property type="match status" value="1"/>
</dbReference>
<reference evidence="4 5" key="1">
    <citation type="submission" date="2018-07" db="EMBL/GenBank/DDBJ databases">
        <title>Genome sequencing of oomycete isolates from Chile give support for New Zealand origin for Phytophthora kernoviae and make available the first Nothophytophthora sp. genome.</title>
        <authorList>
            <person name="Studholme D.J."/>
            <person name="Sanfuentes E."/>
            <person name="Panda P."/>
            <person name="Hill R."/>
            <person name="Sambles C."/>
            <person name="Grant M."/>
            <person name="Williams N.M."/>
            <person name="Mcdougal R.L."/>
        </authorList>
    </citation>
    <scope>NUCLEOTIDE SEQUENCE [LARGE SCALE GENOMIC DNA]</scope>
    <source>
        <strain evidence="2">Chile2</strain>
        <strain evidence="3">Chile4</strain>
    </source>
</reference>
<evidence type="ECO:0000256" key="1">
    <source>
        <dbReference type="SAM" id="SignalP"/>
    </source>
</evidence>
<evidence type="ECO:0000313" key="5">
    <source>
        <dbReference type="Proteomes" id="UP000285883"/>
    </source>
</evidence>
<keyword evidence="4" id="KW-1185">Reference proteome</keyword>
<feature type="signal peptide" evidence="1">
    <location>
        <begin position="1"/>
        <end position="24"/>
    </location>
</feature>
<dbReference type="PANTHER" id="PTHR22538">
    <property type="entry name" value="CILIA- AND FLAGELLA-ASSOCIATED PROTEIN 74"/>
    <property type="match status" value="1"/>
</dbReference>
<protein>
    <recommendedName>
        <fullName evidence="6">GPI inositol-deacylase</fullName>
    </recommendedName>
</protein>
<sequence>MTPRVRWIVSVFAIIVFVAASINALPSPEDNVELTLDQRRLQTSLIDAPSVNLHVTLKRKFMKIHGQSEFDVFANPVVSTDKGSVLYNGYATFVEEDTQFKYVLLDAVEPFDSILPALNEATRIPSVSLGGETVECSSGDLFKTSFGGANFALCASGGNGFTAFSSDMTIAVEYLDKPVSISKPQLSDKSASCSTVETATLVTPTAIALLTGKPIPPNTSRNLKTAEHMAMEASTCECKSTPRPCIFFHGIGNKKEKAELQDKPCARMGSIGDHAPCCSTVKYAWLDTIDYSWTNDTIQEKLCGHALSMSESSDLSSATIDDTIIVTHSMGGLVMSAALASGKCRFGPGTSWVAVSSPMTGSMTADYAQDVYNDELGTITVDMLDVIGQCPIAASRRSLLYEGEKYTSEELNTAYVAAQEAYRGNVTAAMCSNNYVGVISVYQWMFILTGKIVHHKYPENDGLVEFQSCAKGLDSSLFGTSYTDQFYIPELNHADTAFMTSDGWFKDSQKPFKWFECLL</sequence>
<dbReference type="PANTHER" id="PTHR22538:SF1">
    <property type="entry name" value="VWFD DOMAIN-CONTAINING PROTEIN"/>
    <property type="match status" value="1"/>
</dbReference>